<reference evidence="4" key="1">
    <citation type="journal article" date="2019" name="Int. J. Syst. Evol. Microbiol.">
        <title>The Global Catalogue of Microorganisms (GCM) 10K type strain sequencing project: providing services to taxonomists for standard genome sequencing and annotation.</title>
        <authorList>
            <consortium name="The Broad Institute Genomics Platform"/>
            <consortium name="The Broad Institute Genome Sequencing Center for Infectious Disease"/>
            <person name="Wu L."/>
            <person name="Ma J."/>
        </authorList>
    </citation>
    <scope>NUCLEOTIDE SEQUENCE [LARGE SCALE GENOMIC DNA]</scope>
    <source>
        <strain evidence="4">CCUG 60559</strain>
    </source>
</reference>
<protein>
    <recommendedName>
        <fullName evidence="5">Lipoprotein</fullName>
    </recommendedName>
</protein>
<evidence type="ECO:0000313" key="4">
    <source>
        <dbReference type="Proteomes" id="UP001596506"/>
    </source>
</evidence>
<evidence type="ECO:0000256" key="1">
    <source>
        <dbReference type="SAM" id="MobiDB-lite"/>
    </source>
</evidence>
<name>A0ABW2IZL9_9GAMM</name>
<gene>
    <name evidence="3" type="ORF">ACFQQA_16200</name>
</gene>
<dbReference type="RefSeq" id="WP_100689757.1">
    <property type="nucleotide sequence ID" value="NZ_JBHTBD010000009.1"/>
</dbReference>
<keyword evidence="2" id="KW-0732">Signal</keyword>
<keyword evidence="4" id="KW-1185">Reference proteome</keyword>
<feature type="signal peptide" evidence="2">
    <location>
        <begin position="1"/>
        <end position="20"/>
    </location>
</feature>
<dbReference type="Proteomes" id="UP001596506">
    <property type="component" value="Unassembled WGS sequence"/>
</dbReference>
<feature type="chain" id="PRO_5045063742" description="Lipoprotein" evidence="2">
    <location>
        <begin position="21"/>
        <end position="199"/>
    </location>
</feature>
<evidence type="ECO:0000256" key="2">
    <source>
        <dbReference type="SAM" id="SignalP"/>
    </source>
</evidence>
<evidence type="ECO:0000313" key="3">
    <source>
        <dbReference type="EMBL" id="MFC7296261.1"/>
    </source>
</evidence>
<evidence type="ECO:0008006" key="5">
    <source>
        <dbReference type="Google" id="ProtNLM"/>
    </source>
</evidence>
<feature type="compositionally biased region" description="Low complexity" evidence="1">
    <location>
        <begin position="58"/>
        <end position="73"/>
    </location>
</feature>
<organism evidence="3 4">
    <name type="scientific">Marinobacter aromaticivorans</name>
    <dbReference type="NCBI Taxonomy" id="1494078"/>
    <lineage>
        <taxon>Bacteria</taxon>
        <taxon>Pseudomonadati</taxon>
        <taxon>Pseudomonadota</taxon>
        <taxon>Gammaproteobacteria</taxon>
        <taxon>Pseudomonadales</taxon>
        <taxon>Marinobacteraceae</taxon>
        <taxon>Marinobacter</taxon>
    </lineage>
</organism>
<sequence>MKLKCLALSLGLAATLTGCSTTEHVLVGGKCVTCINNPLTGEPLNHDGSIPGSTYKPSDQSSTQSDSSGTDSSSSVAKTFTEFSTSFSAPVNVDVAFIRIKKEYGYLSEQEIRQEWGAMANTKMQTFAWAYDSEPSVYYHMRAHRQHGDALYVIDHNITKQTAAASEITITVWVNDQSPITPADVAESLAGRTKTALKI</sequence>
<accession>A0ABW2IZL9</accession>
<feature type="region of interest" description="Disordered" evidence="1">
    <location>
        <begin position="43"/>
        <end position="73"/>
    </location>
</feature>
<dbReference type="PROSITE" id="PS51257">
    <property type="entry name" value="PROKAR_LIPOPROTEIN"/>
    <property type="match status" value="1"/>
</dbReference>
<proteinExistence type="predicted"/>
<comment type="caution">
    <text evidence="3">The sequence shown here is derived from an EMBL/GenBank/DDBJ whole genome shotgun (WGS) entry which is preliminary data.</text>
</comment>
<dbReference type="EMBL" id="JBHTBD010000009">
    <property type="protein sequence ID" value="MFC7296261.1"/>
    <property type="molecule type" value="Genomic_DNA"/>
</dbReference>